<dbReference type="Pfam" id="PF25876">
    <property type="entry name" value="HH_MFP_RND"/>
    <property type="match status" value="1"/>
</dbReference>
<evidence type="ECO:0000313" key="10">
    <source>
        <dbReference type="Proteomes" id="UP000249590"/>
    </source>
</evidence>
<evidence type="ECO:0000259" key="5">
    <source>
        <dbReference type="Pfam" id="PF25876"/>
    </source>
</evidence>
<feature type="compositionally biased region" description="Low complexity" evidence="3">
    <location>
        <begin position="407"/>
        <end position="425"/>
    </location>
</feature>
<dbReference type="Pfam" id="PF25944">
    <property type="entry name" value="Beta-barrel_RND"/>
    <property type="match status" value="1"/>
</dbReference>
<dbReference type="GO" id="GO:0005886">
    <property type="term" value="C:plasma membrane"/>
    <property type="evidence" value="ECO:0007669"/>
    <property type="project" value="TreeGrafter"/>
</dbReference>
<comment type="similarity">
    <text evidence="2">Belongs to the membrane fusion protein (MFP) (TC 8.A.1) family.</text>
</comment>
<evidence type="ECO:0000259" key="6">
    <source>
        <dbReference type="Pfam" id="PF25917"/>
    </source>
</evidence>
<evidence type="ECO:0000256" key="4">
    <source>
        <dbReference type="SAM" id="SignalP"/>
    </source>
</evidence>
<name>A0A8B2NXS4_9HYPH</name>
<dbReference type="Proteomes" id="UP000249590">
    <property type="component" value="Unassembled WGS sequence"/>
</dbReference>
<evidence type="ECO:0000259" key="8">
    <source>
        <dbReference type="Pfam" id="PF25967"/>
    </source>
</evidence>
<feature type="domain" description="Multidrug resistance protein MdtA-like C-terminal permuted SH3" evidence="8">
    <location>
        <begin position="305"/>
        <end position="367"/>
    </location>
</feature>
<dbReference type="NCBIfam" id="TIGR01730">
    <property type="entry name" value="RND_mfp"/>
    <property type="match status" value="1"/>
</dbReference>
<comment type="caution">
    <text evidence="9">The sequence shown here is derived from an EMBL/GenBank/DDBJ whole genome shotgun (WGS) entry which is preliminary data.</text>
</comment>
<dbReference type="Gene3D" id="1.10.287.470">
    <property type="entry name" value="Helix hairpin bin"/>
    <property type="match status" value="1"/>
</dbReference>
<evidence type="ECO:0000256" key="3">
    <source>
        <dbReference type="SAM" id="MobiDB-lite"/>
    </source>
</evidence>
<dbReference type="OrthoDB" id="9816569at2"/>
<dbReference type="AlphaFoldDB" id="A0A8B2NXS4"/>
<organism evidence="9 10">
    <name type="scientific">Acuticoccus sediminis</name>
    <dbReference type="NCBI Taxonomy" id="2184697"/>
    <lineage>
        <taxon>Bacteria</taxon>
        <taxon>Pseudomonadati</taxon>
        <taxon>Pseudomonadota</taxon>
        <taxon>Alphaproteobacteria</taxon>
        <taxon>Hyphomicrobiales</taxon>
        <taxon>Amorphaceae</taxon>
        <taxon>Acuticoccus</taxon>
    </lineage>
</organism>
<dbReference type="PROSITE" id="PS51257">
    <property type="entry name" value="PROKAR_LIPOPROTEIN"/>
    <property type="match status" value="1"/>
</dbReference>
<proteinExistence type="inferred from homology"/>
<dbReference type="InterPro" id="IPR058624">
    <property type="entry name" value="MdtA-like_HH"/>
</dbReference>
<dbReference type="GO" id="GO:0046677">
    <property type="term" value="P:response to antibiotic"/>
    <property type="evidence" value="ECO:0007669"/>
    <property type="project" value="TreeGrafter"/>
</dbReference>
<dbReference type="Gene3D" id="2.40.420.20">
    <property type="match status" value="1"/>
</dbReference>
<feature type="chain" id="PRO_5032511569" evidence="4">
    <location>
        <begin position="20"/>
        <end position="425"/>
    </location>
</feature>
<dbReference type="Gene3D" id="2.40.30.170">
    <property type="match status" value="1"/>
</dbReference>
<feature type="domain" description="Multidrug resistance protein MdtA-like beta-barrel" evidence="7">
    <location>
        <begin position="211"/>
        <end position="300"/>
    </location>
</feature>
<feature type="region of interest" description="Disordered" evidence="3">
    <location>
        <begin position="371"/>
        <end position="425"/>
    </location>
</feature>
<dbReference type="Gene3D" id="2.40.50.100">
    <property type="match status" value="1"/>
</dbReference>
<dbReference type="InterPro" id="IPR006143">
    <property type="entry name" value="RND_pump_MFP"/>
</dbReference>
<evidence type="ECO:0000259" key="7">
    <source>
        <dbReference type="Pfam" id="PF25944"/>
    </source>
</evidence>
<feature type="domain" description="Multidrug resistance protein MdtA-like alpha-helical hairpin" evidence="5">
    <location>
        <begin position="107"/>
        <end position="174"/>
    </location>
</feature>
<dbReference type="GO" id="GO:0022857">
    <property type="term" value="F:transmembrane transporter activity"/>
    <property type="evidence" value="ECO:0007669"/>
    <property type="project" value="InterPro"/>
</dbReference>
<evidence type="ECO:0000256" key="2">
    <source>
        <dbReference type="ARBA" id="ARBA00009477"/>
    </source>
</evidence>
<protein>
    <submittedName>
        <fullName evidence="9">Efflux transporter periplasmic adaptor subunit</fullName>
    </submittedName>
</protein>
<dbReference type="Pfam" id="PF25967">
    <property type="entry name" value="RND-MFP_C"/>
    <property type="match status" value="1"/>
</dbReference>
<dbReference type="PANTHER" id="PTHR30158:SF3">
    <property type="entry name" value="MULTIDRUG EFFLUX PUMP SUBUNIT ACRA-RELATED"/>
    <property type="match status" value="1"/>
</dbReference>
<feature type="domain" description="Multidrug resistance protein MdtA-like barrel-sandwich hybrid" evidence="6">
    <location>
        <begin position="64"/>
        <end position="207"/>
    </location>
</feature>
<sequence length="425" mass="44349">MTRILISAALLGTAALISACSPEGGESAASPAAERPPAEVGTIEVVPEDLQVVSELPGRINATRIAEVRPRVGGIILERVFEQGTTVAAGDVLFRIDPVTYDVAVLAAQASVERAEATRLEAQQNEERVTTLLERNVSSQAEVDRAKASRLQADADVAVAKAELRAAQIDLGFTNVTAPISGRIGRANITEGALVSAAGSEVLTTIQALDPVYADILQPVSELLALRRAVESGALRELEPGVAEVRLYLDDGTPYPHPGRLLFSEATVERTSGQVTLRAEFPNPDDVLLPGMYVRVAVEQAQQNDAIAVPSQAVQRDASGAAQLYLVSGENTAEIRSVRLGRAIGNRMVVEDGLATGDNVIVDGVQKIGPGAPVKPVAWTDPSAGPREQADAGTADTSPDGARELQDASAADAPATPADTDTVAN</sequence>
<accession>A0A8B2NXS4</accession>
<evidence type="ECO:0000313" key="9">
    <source>
        <dbReference type="EMBL" id="RAI02162.1"/>
    </source>
</evidence>
<dbReference type="InterPro" id="IPR058625">
    <property type="entry name" value="MdtA-like_BSH"/>
</dbReference>
<dbReference type="Pfam" id="PF25917">
    <property type="entry name" value="BSH_RND"/>
    <property type="match status" value="1"/>
</dbReference>
<evidence type="ECO:0000256" key="1">
    <source>
        <dbReference type="ARBA" id="ARBA00004196"/>
    </source>
</evidence>
<dbReference type="InterPro" id="IPR058626">
    <property type="entry name" value="MdtA-like_b-barrel"/>
</dbReference>
<dbReference type="InterPro" id="IPR058627">
    <property type="entry name" value="MdtA-like_C"/>
</dbReference>
<feature type="signal peptide" evidence="4">
    <location>
        <begin position="1"/>
        <end position="19"/>
    </location>
</feature>
<keyword evidence="10" id="KW-1185">Reference proteome</keyword>
<dbReference type="PANTHER" id="PTHR30158">
    <property type="entry name" value="ACRA/E-RELATED COMPONENT OF DRUG EFFLUX TRANSPORTER"/>
    <property type="match status" value="1"/>
</dbReference>
<reference evidence="9 10" key="1">
    <citation type="submission" date="2018-05" db="EMBL/GenBank/DDBJ databases">
        <title>Acuticoccus sediminis sp. nov., isolated from deep-sea sediment of Indian Ocean.</title>
        <authorList>
            <person name="Liu X."/>
            <person name="Lai Q."/>
            <person name="Du Y."/>
            <person name="Sun F."/>
            <person name="Zhang X."/>
            <person name="Wang S."/>
            <person name="Shao Z."/>
        </authorList>
    </citation>
    <scope>NUCLEOTIDE SEQUENCE [LARGE SCALE GENOMIC DNA]</scope>
    <source>
        <strain evidence="9 10">PTG4-2</strain>
    </source>
</reference>
<dbReference type="RefSeq" id="WP_111345542.1">
    <property type="nucleotide sequence ID" value="NZ_QHHQ01000002.1"/>
</dbReference>
<gene>
    <name evidence="9" type="ORF">DLJ53_12405</name>
</gene>
<dbReference type="FunFam" id="2.40.420.20:FF:000001">
    <property type="entry name" value="Efflux RND transporter periplasmic adaptor subunit"/>
    <property type="match status" value="1"/>
</dbReference>
<dbReference type="GO" id="GO:0030313">
    <property type="term" value="C:cell envelope"/>
    <property type="evidence" value="ECO:0007669"/>
    <property type="project" value="UniProtKB-SubCell"/>
</dbReference>
<comment type="subcellular location">
    <subcellularLocation>
        <location evidence="1">Cell envelope</location>
    </subcellularLocation>
</comment>
<dbReference type="EMBL" id="QHHQ01000002">
    <property type="protein sequence ID" value="RAI02162.1"/>
    <property type="molecule type" value="Genomic_DNA"/>
</dbReference>
<dbReference type="SUPFAM" id="SSF111369">
    <property type="entry name" value="HlyD-like secretion proteins"/>
    <property type="match status" value="1"/>
</dbReference>
<keyword evidence="4" id="KW-0732">Signal</keyword>